<accession>A0A7Y0WTQ8</accession>
<dbReference type="AlphaFoldDB" id="A0A7Y0WTQ8"/>
<keyword evidence="3" id="KW-1185">Reference proteome</keyword>
<evidence type="ECO:0000313" key="3">
    <source>
        <dbReference type="Proteomes" id="UP000567186"/>
    </source>
</evidence>
<dbReference type="RefSeq" id="WP_135956261.1">
    <property type="nucleotide sequence ID" value="NZ_JABCKY010000007.1"/>
</dbReference>
<feature type="domain" description="2,6-dihydroxypyridine 3-monooxygenase substrate binding" evidence="1">
    <location>
        <begin position="169"/>
        <end position="296"/>
    </location>
</feature>
<comment type="caution">
    <text evidence="2">The sequence shown here is derived from an EMBL/GenBank/DDBJ whole genome shotgun (WGS) entry which is preliminary data.</text>
</comment>
<dbReference type="OrthoDB" id="9782160at2"/>
<dbReference type="Proteomes" id="UP000567186">
    <property type="component" value="Unassembled WGS sequence"/>
</dbReference>
<proteinExistence type="predicted"/>
<dbReference type="SUPFAM" id="SSF51905">
    <property type="entry name" value="FAD/NAD(P)-binding domain"/>
    <property type="match status" value="1"/>
</dbReference>
<evidence type="ECO:0000259" key="1">
    <source>
        <dbReference type="Pfam" id="PF22607"/>
    </source>
</evidence>
<dbReference type="SUPFAM" id="SSF54373">
    <property type="entry name" value="FAD-linked reductases, C-terminal domain"/>
    <property type="match status" value="1"/>
</dbReference>
<dbReference type="Gene3D" id="3.50.50.60">
    <property type="entry name" value="FAD/NAD(P)-binding domain"/>
    <property type="match status" value="2"/>
</dbReference>
<sequence length="382" mass="42227">MNDKTRPRAIIIGGSLAGLFNALMLRSIGWQVDVFERTPHALESRGGGIVLQPEVELAFELSGLKDYPDLGVVSHERLFLDHDGSIAQRMNGQQTLTSWPMLYNTMRNAIPDDNYHLNSRLVSVHEEDDRKVTAIFQDGRIATGDLLIGADGVNSTVRSLMLPGVTPDYAGYVAWRGLVKEGELDPEAAQLLSERFVFQQFPGSHILQYLIPAPDGSTRKGERYFNWVWYRNVSADDLPELLTDKTGRSRLTSVPPGLAKQELVDEMRTAARSQLAPQMKSLVLATREPFIQPILDLSVNRMVFGRVLLTGDAAFVPRPHTAASTSKAAANAIDLAVALRHGDENPDAVLAHWEQRQIALGERLESQGQRLGNRSQFPGSAQ</sequence>
<dbReference type="Pfam" id="PF22607">
    <property type="entry name" value="FAD_binding-like"/>
    <property type="match status" value="1"/>
</dbReference>
<evidence type="ECO:0000313" key="2">
    <source>
        <dbReference type="EMBL" id="NMT64975.1"/>
    </source>
</evidence>
<gene>
    <name evidence="2" type="ORF">HIU99_15420</name>
</gene>
<dbReference type="InterPro" id="IPR054707">
    <property type="entry name" value="DhpH_subs-bd"/>
</dbReference>
<reference evidence="2 3" key="1">
    <citation type="submission" date="2020-04" db="EMBL/GenBank/DDBJ databases">
        <title>Marinobacter oceani sp. nov., isolated from marine solar saltern.</title>
        <authorList>
            <person name="Chen X.-Y."/>
        </authorList>
    </citation>
    <scope>NUCLEOTIDE SEQUENCE [LARGE SCALE GENOMIC DNA]</scope>
    <source>
        <strain evidence="2 3">W62</strain>
    </source>
</reference>
<dbReference type="InterPro" id="IPR053212">
    <property type="entry name" value="DHP_3-monooxygenase"/>
</dbReference>
<organism evidence="2 3">
    <name type="scientific">Marinobacter orientalis</name>
    <dbReference type="NCBI Taxonomy" id="1928859"/>
    <lineage>
        <taxon>Bacteria</taxon>
        <taxon>Pseudomonadati</taxon>
        <taxon>Pseudomonadota</taxon>
        <taxon>Gammaproteobacteria</taxon>
        <taxon>Pseudomonadales</taxon>
        <taxon>Marinobacteraceae</taxon>
        <taxon>Marinobacter</taxon>
    </lineage>
</organism>
<dbReference type="PRINTS" id="PR00420">
    <property type="entry name" value="RNGMNOXGNASE"/>
</dbReference>
<dbReference type="EMBL" id="JABCKY010000007">
    <property type="protein sequence ID" value="NMT64975.1"/>
    <property type="molecule type" value="Genomic_DNA"/>
</dbReference>
<dbReference type="InterPro" id="IPR036188">
    <property type="entry name" value="FAD/NAD-bd_sf"/>
</dbReference>
<dbReference type="NCBIfam" id="NF005566">
    <property type="entry name" value="PRK07236.1"/>
    <property type="match status" value="1"/>
</dbReference>
<name>A0A7Y0WTQ8_9GAMM</name>
<protein>
    <recommendedName>
        <fullName evidence="1">2,6-dihydroxypyridine 3-monooxygenase substrate binding domain-containing protein</fullName>
    </recommendedName>
</protein>
<dbReference type="PANTHER" id="PTHR47469:SF2">
    <property type="entry name" value="OS06G0597600 PROTEIN"/>
    <property type="match status" value="1"/>
</dbReference>
<dbReference type="PANTHER" id="PTHR47469">
    <property type="entry name" value="MONOOXYGENASE-LIKE"/>
    <property type="match status" value="1"/>
</dbReference>